<keyword evidence="3" id="KW-1185">Reference proteome</keyword>
<feature type="region of interest" description="Disordered" evidence="1">
    <location>
        <begin position="229"/>
        <end position="251"/>
    </location>
</feature>
<reference evidence="2" key="1">
    <citation type="submission" date="2022-07" db="EMBL/GenBank/DDBJ databases">
        <title>Genetic diversity of Erwinia pyrifoliae.</title>
        <authorList>
            <person name="Park D.S."/>
            <person name="Ham H."/>
        </authorList>
    </citation>
    <scope>NUCLEOTIDE SEQUENCE</scope>
    <source>
        <strain evidence="2">CP201486</strain>
    </source>
</reference>
<evidence type="ECO:0000313" key="2">
    <source>
        <dbReference type="EMBL" id="UWS33449.1"/>
    </source>
</evidence>
<evidence type="ECO:0000256" key="1">
    <source>
        <dbReference type="SAM" id="MobiDB-lite"/>
    </source>
</evidence>
<evidence type="ECO:0000313" key="3">
    <source>
        <dbReference type="Proteomes" id="UP001058553"/>
    </source>
</evidence>
<proteinExistence type="predicted"/>
<sequence length="251" mass="29277">MSITGLDSAVLYIYNKVYKITGKTISDYDARKILYQLRKVENNPVKMAKNKTSCKALHYKMCGTKNDKLHGKIKDFLIRGGYLPKETNFISYIEHKESEVIVDNTHLPAVSEKTTTDHNMSERMAIAKNIYYINKKNFIGERVRVQLVSEGRRLKWQSGPDLTALSSHEKPKKTNFLKKKNKDNFTQLVDEKKRSEVIMEVVKHYQELFPELFPELISKETRDLIDKYNKLKPDEAKKTDPQRSENKTDEI</sequence>
<dbReference type="EMBL" id="CP103445">
    <property type="protein sequence ID" value="UWS33449.1"/>
    <property type="molecule type" value="Genomic_DNA"/>
</dbReference>
<dbReference type="RefSeq" id="WP_259825914.1">
    <property type="nucleotide sequence ID" value="NZ_CP103445.1"/>
</dbReference>
<gene>
    <name evidence="2" type="ORF">NYP84_18055</name>
</gene>
<dbReference type="Proteomes" id="UP001058553">
    <property type="component" value="Chromosome"/>
</dbReference>
<organism evidence="2 3">
    <name type="scientific">Erwinia pyrifoliae</name>
    <dbReference type="NCBI Taxonomy" id="79967"/>
    <lineage>
        <taxon>Bacteria</taxon>
        <taxon>Pseudomonadati</taxon>
        <taxon>Pseudomonadota</taxon>
        <taxon>Gammaproteobacteria</taxon>
        <taxon>Enterobacterales</taxon>
        <taxon>Erwiniaceae</taxon>
        <taxon>Erwinia</taxon>
    </lineage>
</organism>
<name>A0ABY5X7T4_ERWPY</name>
<accession>A0ABY5X7T4</accession>
<protein>
    <submittedName>
        <fullName evidence="2">Uncharacterized protein</fullName>
    </submittedName>
</protein>